<dbReference type="EMBL" id="CBSZ010000160">
    <property type="protein sequence ID" value="CDH24160.1"/>
    <property type="molecule type" value="Genomic_DNA"/>
</dbReference>
<dbReference type="HOGENOM" id="CLU_079084_2_0_6"/>
<accession>A0A077PII2</accession>
<dbReference type="Proteomes" id="UP000028493">
    <property type="component" value="Unassembled WGS sequence"/>
</dbReference>
<name>A0A077PII2_XENBV</name>
<evidence type="ECO:0000256" key="1">
    <source>
        <dbReference type="SAM" id="Phobius"/>
    </source>
</evidence>
<gene>
    <name evidence="2" type="ORF">XBKB1_2420003</name>
</gene>
<proteinExistence type="predicted"/>
<keyword evidence="1" id="KW-1133">Transmembrane helix</keyword>
<protein>
    <submittedName>
        <fullName evidence="2">Inner membrane protein yafU</fullName>
    </submittedName>
</protein>
<organism evidence="2 3">
    <name type="scientific">Xenorhabdus bovienii str. kraussei Becker Underwood</name>
    <dbReference type="NCBI Taxonomy" id="1398204"/>
    <lineage>
        <taxon>Bacteria</taxon>
        <taxon>Pseudomonadati</taxon>
        <taxon>Pseudomonadota</taxon>
        <taxon>Gammaproteobacteria</taxon>
        <taxon>Enterobacterales</taxon>
        <taxon>Morganellaceae</taxon>
        <taxon>Xenorhabdus</taxon>
    </lineage>
</organism>
<sequence>MKYDPHLKDYVPDDFDLKQHANFRKQMDDFNRREMEKKFDGIERKLGENVEFYVILTVEEAINAVKNLCNPKPNASWKDAAFACADVATSFSGSFLDAYALAKIANELSGHFGVKATQYIDKYGNKSIKLTGRPGVRKFLTAAKYSVNNFKMIDMGIGSKGLVNGIVDGARRCIIVAGAYRLLELWLRDEYDIHNFLGNITMDMAKAIVSISATLIAGKIISTAYVLAGVSLIGVAIGLFVFGLVVAGVLYYLDDKYQVSAKLIEALRNEEAKKRFREHLANPKYNMPRPPIFYR</sequence>
<feature type="transmembrane region" description="Helical" evidence="1">
    <location>
        <begin position="207"/>
        <end position="227"/>
    </location>
</feature>
<keyword evidence="1" id="KW-0472">Membrane</keyword>
<evidence type="ECO:0000313" key="3">
    <source>
        <dbReference type="Proteomes" id="UP000028493"/>
    </source>
</evidence>
<feature type="transmembrane region" description="Helical" evidence="1">
    <location>
        <begin position="233"/>
        <end position="253"/>
    </location>
</feature>
<dbReference type="AlphaFoldDB" id="A0A077PII2"/>
<evidence type="ECO:0000313" key="2">
    <source>
        <dbReference type="EMBL" id="CDH24160.1"/>
    </source>
</evidence>
<reference evidence="2" key="1">
    <citation type="submission" date="2013-07" db="EMBL/GenBank/DDBJ databases">
        <title>Sub-species coevolution in mutualistic symbiosis.</title>
        <authorList>
            <person name="Murfin K."/>
            <person name="Klassen J."/>
            <person name="Lee M."/>
            <person name="Forst S."/>
            <person name="Stock P."/>
            <person name="Goodrich-Blair H."/>
        </authorList>
    </citation>
    <scope>NUCLEOTIDE SEQUENCE [LARGE SCALE GENOMIC DNA]</scope>
    <source>
        <strain evidence="2">Kraussei Becker Underwood</strain>
    </source>
</reference>
<keyword evidence="1" id="KW-0812">Transmembrane</keyword>
<comment type="caution">
    <text evidence="2">The sequence shown here is derived from an EMBL/GenBank/DDBJ whole genome shotgun (WGS) entry which is preliminary data.</text>
</comment>
<dbReference type="RefSeq" id="WP_051875983.1">
    <property type="nucleotide sequence ID" value="NZ_CAWLXS010000236.1"/>
</dbReference>